<proteinExistence type="predicted"/>
<evidence type="ECO:0000313" key="1">
    <source>
        <dbReference type="EMBL" id="MDX8044729.1"/>
    </source>
</evidence>
<accession>A0ACC6M1B8</accession>
<evidence type="ECO:0000313" key="2">
    <source>
        <dbReference type="Proteomes" id="UP001277972"/>
    </source>
</evidence>
<comment type="caution">
    <text evidence="1">The sequence shown here is derived from an EMBL/GenBank/DDBJ whole genome shotgun (WGS) entry which is preliminary data.</text>
</comment>
<keyword evidence="2" id="KW-1185">Reference proteome</keyword>
<reference evidence="1" key="1">
    <citation type="submission" date="2023-11" db="EMBL/GenBank/DDBJ databases">
        <title>Gracilibacillus pellucida a moderately halophilic bacterium isolated from saline soil in Xinjiang province.</title>
        <authorList>
            <person name="Zhang Z."/>
            <person name="Tan F."/>
            <person name="Wang Y."/>
            <person name="Xia M."/>
        </authorList>
    </citation>
    <scope>NUCLEOTIDE SEQUENCE</scope>
    <source>
        <strain evidence="1">S3-1-1</strain>
    </source>
</reference>
<gene>
    <name evidence="1" type="ORF">SH601_01910</name>
</gene>
<sequence>MELTSKGTGNILKALLTIGIVLSGVLVFTSFFEIYYNDLFERSLVRIDRIVASVYLIIWVISAITYLIWIFKVHRDLRNFHSNYPITSGGALARILIPIYNIFGLWNVFSTIGNYLRERTNTAKHANIILTLIPYYYILYWLTNILNRLISNEQVINIHVIMSSYVLDTVLMVVYLYMTKYIFESLQIINNETTSNNNS</sequence>
<protein>
    <submittedName>
        <fullName evidence="1">Uncharacterized protein</fullName>
    </submittedName>
</protein>
<dbReference type="EMBL" id="JAWZSR010000001">
    <property type="protein sequence ID" value="MDX8044729.1"/>
    <property type="molecule type" value="Genomic_DNA"/>
</dbReference>
<name>A0ACC6M1B8_9BACI</name>
<organism evidence="1 2">
    <name type="scientific">Gracilibacillus pellucidus</name>
    <dbReference type="NCBI Taxonomy" id="3095368"/>
    <lineage>
        <taxon>Bacteria</taxon>
        <taxon>Bacillati</taxon>
        <taxon>Bacillota</taxon>
        <taxon>Bacilli</taxon>
        <taxon>Bacillales</taxon>
        <taxon>Bacillaceae</taxon>
        <taxon>Gracilibacillus</taxon>
    </lineage>
</organism>
<dbReference type="Proteomes" id="UP001277972">
    <property type="component" value="Unassembled WGS sequence"/>
</dbReference>